<proteinExistence type="predicted"/>
<dbReference type="PANTHER" id="PTHR43582:SF2">
    <property type="entry name" value="LINEARMYCIN RESISTANCE ATP-BINDING PROTEIN LNRL"/>
    <property type="match status" value="1"/>
</dbReference>
<dbReference type="KEGG" id="marh:Mia14_0197"/>
<evidence type="ECO:0000313" key="6">
    <source>
        <dbReference type="Proteomes" id="UP000197679"/>
    </source>
</evidence>
<dbReference type="InterPro" id="IPR008144">
    <property type="entry name" value="Guanylate_kin-like_dom"/>
</dbReference>
<dbReference type="PROSITE" id="PS50893">
    <property type="entry name" value="ABC_TRANSPORTER_2"/>
    <property type="match status" value="1"/>
</dbReference>
<dbReference type="PROSITE" id="PS00211">
    <property type="entry name" value="ABC_TRANSPORTER_1"/>
    <property type="match status" value="1"/>
</dbReference>
<dbReference type="PROSITE" id="PS50052">
    <property type="entry name" value="GUANYLATE_KINASE_2"/>
    <property type="match status" value="1"/>
</dbReference>
<evidence type="ECO:0000313" key="5">
    <source>
        <dbReference type="EMBL" id="ASI13531.1"/>
    </source>
</evidence>
<keyword evidence="6" id="KW-1185">Reference proteome</keyword>
<evidence type="ECO:0000259" key="3">
    <source>
        <dbReference type="PROSITE" id="PS50052"/>
    </source>
</evidence>
<dbReference type="InterPro" id="IPR003439">
    <property type="entry name" value="ABC_transporter-like_ATP-bd"/>
</dbReference>
<dbReference type="Proteomes" id="UP000197679">
    <property type="component" value="Chromosome"/>
</dbReference>
<sequence length="328" mass="36031">MYPMVKNALEIKNLVEKFGDFTAVRDISFNVKEGEIFGLLGPNGAGKSTTLNLILTLLTPTSGSINLYGIDIHKEVHRAKKMIGFMTQETVVEQDLTPRQNLEIFGELYHIENIKDKIAESLKDAELTDFADYKAGSMSGGMQRRLALVRSMIQDPKIIILDEPTTGLDVQNRTALWEKIRSLNKKGITVLLTTQYLEEADALCDRIAIIDKGEIKAIGTASELKASVSSGDIVEIVTQSDATGKVASVLEDFGLSPVVKIDIVTAAIEKGEIAKFSDITKELIKENIPILGISMHLPTLDDVFIKLTGTGLRDKAEGKPQIQMRSKK</sequence>
<dbReference type="SUPFAM" id="SSF52540">
    <property type="entry name" value="P-loop containing nucleoside triphosphate hydrolases"/>
    <property type="match status" value="1"/>
</dbReference>
<dbReference type="InterPro" id="IPR003593">
    <property type="entry name" value="AAA+_ATPase"/>
</dbReference>
<name>A0A218NM41_9ARCH</name>
<organism evidence="5 6">
    <name type="scientific">Candidatus Mancarchaeum acidiphilum</name>
    <dbReference type="NCBI Taxonomy" id="1920749"/>
    <lineage>
        <taxon>Archaea</taxon>
        <taxon>Candidatus Micrarchaeota</taxon>
        <taxon>Candidatus Mancarchaeum</taxon>
    </lineage>
</organism>
<dbReference type="GO" id="GO:0005524">
    <property type="term" value="F:ATP binding"/>
    <property type="evidence" value="ECO:0007669"/>
    <property type="project" value="UniProtKB-KW"/>
</dbReference>
<keyword evidence="1" id="KW-0547">Nucleotide-binding</keyword>
<dbReference type="PANTHER" id="PTHR43582">
    <property type="entry name" value="LINEARMYCIN RESISTANCE ATP-BINDING PROTEIN LNRL"/>
    <property type="match status" value="1"/>
</dbReference>
<feature type="domain" description="Guanylate kinase-like" evidence="3">
    <location>
        <begin position="34"/>
        <end position="251"/>
    </location>
</feature>
<evidence type="ECO:0000256" key="2">
    <source>
        <dbReference type="ARBA" id="ARBA00022840"/>
    </source>
</evidence>
<feature type="domain" description="ABC transporter" evidence="4">
    <location>
        <begin position="9"/>
        <end position="237"/>
    </location>
</feature>
<dbReference type="InterPro" id="IPR017871">
    <property type="entry name" value="ABC_transporter-like_CS"/>
</dbReference>
<keyword evidence="2" id="KW-0067">ATP-binding</keyword>
<protein>
    <submittedName>
        <fullName evidence="5">DrugE1 family ABC transporter ATPase</fullName>
    </submittedName>
</protein>
<dbReference type="SMART" id="SM00382">
    <property type="entry name" value="AAA"/>
    <property type="match status" value="1"/>
</dbReference>
<dbReference type="Pfam" id="PF00005">
    <property type="entry name" value="ABC_tran"/>
    <property type="match status" value="1"/>
</dbReference>
<reference evidence="5 6" key="1">
    <citation type="journal article" date="2017" name="Nat. Commun.">
        <title>'ARMAN' archaea depend on association with euryarchaeal host in culture and in situ.</title>
        <authorList>
            <person name="Golyshina O."/>
            <person name="Toshchakov S."/>
            <person name="Makarova K."/>
            <person name="Gavrilov S."/>
            <person name="Korzhenkov A."/>
            <person name="La Cono V."/>
            <person name="Arcadi E."/>
            <person name="Nechitaylo T."/>
            <person name="Ferrer M."/>
            <person name="Kublanov I."/>
            <person name="Wolf Y."/>
            <person name="Yakimov M."/>
            <person name="Golyshin P."/>
            <person name="Slesarev A."/>
            <person name="Kozyavkin S."/>
        </authorList>
    </citation>
    <scope>NUCLEOTIDE SEQUENCE [LARGE SCALE GENOMIC DNA]</scope>
    <source>
        <strain evidence="5 6">Mia14</strain>
    </source>
</reference>
<dbReference type="InterPro" id="IPR027417">
    <property type="entry name" value="P-loop_NTPase"/>
</dbReference>
<accession>A0A218NM41</accession>
<evidence type="ECO:0000259" key="4">
    <source>
        <dbReference type="PROSITE" id="PS50893"/>
    </source>
</evidence>
<dbReference type="GO" id="GO:0016887">
    <property type="term" value="F:ATP hydrolysis activity"/>
    <property type="evidence" value="ECO:0007669"/>
    <property type="project" value="InterPro"/>
</dbReference>
<gene>
    <name evidence="5" type="ORF">Mia14_0197</name>
</gene>
<dbReference type="AlphaFoldDB" id="A0A218NM41"/>
<dbReference type="Gene3D" id="3.40.50.300">
    <property type="entry name" value="P-loop containing nucleotide triphosphate hydrolases"/>
    <property type="match status" value="1"/>
</dbReference>
<dbReference type="EMBL" id="CP019964">
    <property type="protein sequence ID" value="ASI13531.1"/>
    <property type="molecule type" value="Genomic_DNA"/>
</dbReference>
<evidence type="ECO:0000256" key="1">
    <source>
        <dbReference type="ARBA" id="ARBA00022741"/>
    </source>
</evidence>